<evidence type="ECO:0000256" key="1">
    <source>
        <dbReference type="SAM" id="Phobius"/>
    </source>
</evidence>
<dbReference type="RefSeq" id="WP_189563701.1">
    <property type="nucleotide sequence ID" value="NZ_BMXF01000001.1"/>
</dbReference>
<feature type="domain" description="FecR protein" evidence="2">
    <location>
        <begin position="132"/>
        <end position="222"/>
    </location>
</feature>
<evidence type="ECO:0000259" key="2">
    <source>
        <dbReference type="Pfam" id="PF04773"/>
    </source>
</evidence>
<sequence length="336" mass="36598">MNNSTPILSDDLLARYLASTATREEIEQVQAWLDASPDHLDELKGYRKLWARSGMMGSQQPAIDTNAAWEKVRSKMQGNEVPDVAEAETLPLPARRRFSPAMWAAAVVALLAVGFGWFYFYNTQSPKMMSVSTQENTLEEVLPDGTKVLLNYNSTLTFPEGLAGDSRSVSLEGEAFFDVVPDAMHPFIIQANGTEIKVVGTSFNVKAYDEAVRVDVKSGKVEVRKSVKVMELLPGEGVEVQSDTAFVTLSANPNAAAYGTGVYDFRAAQLGEVVKSLSQGYHAEVKLADEALAECRLTGRYEGESLDATLSIIAESINMTVSKKGNSYVFDGPGCR</sequence>
<dbReference type="Proteomes" id="UP000598271">
    <property type="component" value="Unassembled WGS sequence"/>
</dbReference>
<protein>
    <submittedName>
        <fullName evidence="4">Uncharacterized protein</fullName>
    </submittedName>
</protein>
<dbReference type="Gene3D" id="2.60.120.1440">
    <property type="match status" value="1"/>
</dbReference>
<comment type="caution">
    <text evidence="4">The sequence shown here is derived from an EMBL/GenBank/DDBJ whole genome shotgun (WGS) entry which is preliminary data.</text>
</comment>
<feature type="domain" description="Protein FecR C-terminal" evidence="3">
    <location>
        <begin position="264"/>
        <end position="328"/>
    </location>
</feature>
<dbReference type="Gene3D" id="3.55.50.30">
    <property type="match status" value="1"/>
</dbReference>
<keyword evidence="1" id="KW-0472">Membrane</keyword>
<dbReference type="PANTHER" id="PTHR30273">
    <property type="entry name" value="PERIPLASMIC SIGNAL SENSOR AND SIGMA FACTOR ACTIVATOR FECR-RELATED"/>
    <property type="match status" value="1"/>
</dbReference>
<dbReference type="InterPro" id="IPR032508">
    <property type="entry name" value="FecR_C"/>
</dbReference>
<dbReference type="PANTHER" id="PTHR30273:SF2">
    <property type="entry name" value="PROTEIN FECR"/>
    <property type="match status" value="1"/>
</dbReference>
<dbReference type="EMBL" id="BMXF01000001">
    <property type="protein sequence ID" value="GHB62296.1"/>
    <property type="molecule type" value="Genomic_DNA"/>
</dbReference>
<keyword evidence="5" id="KW-1185">Reference proteome</keyword>
<feature type="transmembrane region" description="Helical" evidence="1">
    <location>
        <begin position="101"/>
        <end position="120"/>
    </location>
</feature>
<proteinExistence type="predicted"/>
<reference evidence="4 5" key="1">
    <citation type="journal article" date="2014" name="Int. J. Syst. Evol. Microbiol.">
        <title>Complete genome sequence of Corynebacterium casei LMG S-19264T (=DSM 44701T), isolated from a smear-ripened cheese.</title>
        <authorList>
            <consortium name="US DOE Joint Genome Institute (JGI-PGF)"/>
            <person name="Walter F."/>
            <person name="Albersmeier A."/>
            <person name="Kalinowski J."/>
            <person name="Ruckert C."/>
        </authorList>
    </citation>
    <scope>NUCLEOTIDE SEQUENCE [LARGE SCALE GENOMIC DNA]</scope>
    <source>
        <strain evidence="4 5">KCTC 12866</strain>
    </source>
</reference>
<evidence type="ECO:0000259" key="3">
    <source>
        <dbReference type="Pfam" id="PF16344"/>
    </source>
</evidence>
<dbReference type="InterPro" id="IPR012373">
    <property type="entry name" value="Ferrdict_sens_TM"/>
</dbReference>
<keyword evidence="1" id="KW-1133">Transmembrane helix</keyword>
<dbReference type="Pfam" id="PF16344">
    <property type="entry name" value="FecR_C"/>
    <property type="match status" value="1"/>
</dbReference>
<dbReference type="InterPro" id="IPR006860">
    <property type="entry name" value="FecR"/>
</dbReference>
<keyword evidence="1" id="KW-0812">Transmembrane</keyword>
<dbReference type="GO" id="GO:0016989">
    <property type="term" value="F:sigma factor antagonist activity"/>
    <property type="evidence" value="ECO:0007669"/>
    <property type="project" value="TreeGrafter"/>
</dbReference>
<evidence type="ECO:0000313" key="4">
    <source>
        <dbReference type="EMBL" id="GHB62296.1"/>
    </source>
</evidence>
<accession>A0A8J3D5C8</accession>
<organism evidence="4 5">
    <name type="scientific">Persicitalea jodogahamensis</name>
    <dbReference type="NCBI Taxonomy" id="402147"/>
    <lineage>
        <taxon>Bacteria</taxon>
        <taxon>Pseudomonadati</taxon>
        <taxon>Bacteroidota</taxon>
        <taxon>Cytophagia</taxon>
        <taxon>Cytophagales</taxon>
        <taxon>Spirosomataceae</taxon>
        <taxon>Persicitalea</taxon>
    </lineage>
</organism>
<gene>
    <name evidence="4" type="ORF">GCM10007390_15120</name>
</gene>
<evidence type="ECO:0000313" key="5">
    <source>
        <dbReference type="Proteomes" id="UP000598271"/>
    </source>
</evidence>
<name>A0A8J3D5C8_9BACT</name>
<dbReference type="AlphaFoldDB" id="A0A8J3D5C8"/>
<dbReference type="PIRSF" id="PIRSF018266">
    <property type="entry name" value="FecR"/>
    <property type="match status" value="1"/>
</dbReference>
<dbReference type="Pfam" id="PF04773">
    <property type="entry name" value="FecR"/>
    <property type="match status" value="1"/>
</dbReference>